<dbReference type="RefSeq" id="WP_104709875.1">
    <property type="nucleotide sequence ID" value="NZ_PTRA01000001.1"/>
</dbReference>
<evidence type="ECO:0008006" key="3">
    <source>
        <dbReference type="Google" id="ProtNLM"/>
    </source>
</evidence>
<dbReference type="InterPro" id="IPR021314">
    <property type="entry name" value="DUF2911"/>
</dbReference>
<organism evidence="1 2">
    <name type="scientific">Siphonobacter curvatus</name>
    <dbReference type="NCBI Taxonomy" id="2094562"/>
    <lineage>
        <taxon>Bacteria</taxon>
        <taxon>Pseudomonadati</taxon>
        <taxon>Bacteroidota</taxon>
        <taxon>Cytophagia</taxon>
        <taxon>Cytophagales</taxon>
        <taxon>Cytophagaceae</taxon>
        <taxon>Siphonobacter</taxon>
    </lineage>
</organism>
<evidence type="ECO:0000313" key="2">
    <source>
        <dbReference type="Proteomes" id="UP000239590"/>
    </source>
</evidence>
<protein>
    <recommendedName>
        <fullName evidence="3">DUF2911 domain-containing protein</fullName>
    </recommendedName>
</protein>
<proteinExistence type="predicted"/>
<dbReference type="AlphaFoldDB" id="A0A2S7ILT9"/>
<dbReference type="Pfam" id="PF11138">
    <property type="entry name" value="DUF2911"/>
    <property type="match status" value="1"/>
</dbReference>
<keyword evidence="2" id="KW-1185">Reference proteome</keyword>
<name>A0A2S7ILT9_9BACT</name>
<comment type="caution">
    <text evidence="1">The sequence shown here is derived from an EMBL/GenBank/DDBJ whole genome shotgun (WGS) entry which is preliminary data.</text>
</comment>
<gene>
    <name evidence="1" type="ORF">C5O19_03185</name>
</gene>
<dbReference type="OrthoDB" id="195456at2"/>
<reference evidence="2" key="1">
    <citation type="submission" date="2018-02" db="EMBL/GenBank/DDBJ databases">
        <title>Genome sequencing of Solimonas sp. HR-BB.</title>
        <authorList>
            <person name="Lee Y."/>
            <person name="Jeon C.O."/>
        </authorList>
    </citation>
    <scope>NUCLEOTIDE SEQUENCE [LARGE SCALE GENOMIC DNA]</scope>
    <source>
        <strain evidence="2">HR-U</strain>
    </source>
</reference>
<sequence length="180" mass="19971">MKKVIIALVVVGGLAALSAFLYKQYAKPLSQEAHARFNQNGLRLEVTYCQPAKKGRTIFGDSSTRALVPYGKVWRTGANEATKLTVNHNVTLAGHPLKAGEYTLWTIPGPQDWQVVINQETGQWGTEYDASKDLFRAAVPSHQVPEVQELFEISFMPQTGGTDLVLHWDHTEVAVPIRTQ</sequence>
<dbReference type="EMBL" id="PTRA01000001">
    <property type="protein sequence ID" value="PQA58682.1"/>
    <property type="molecule type" value="Genomic_DNA"/>
</dbReference>
<evidence type="ECO:0000313" key="1">
    <source>
        <dbReference type="EMBL" id="PQA58682.1"/>
    </source>
</evidence>
<dbReference type="Proteomes" id="UP000239590">
    <property type="component" value="Unassembled WGS sequence"/>
</dbReference>
<accession>A0A2S7ILT9</accession>